<evidence type="ECO:0000256" key="1">
    <source>
        <dbReference type="ARBA" id="ARBA00023015"/>
    </source>
</evidence>
<evidence type="ECO:0000259" key="5">
    <source>
        <dbReference type="PROSITE" id="PS01124"/>
    </source>
</evidence>
<dbReference type="PROSITE" id="PS00041">
    <property type="entry name" value="HTH_ARAC_FAMILY_1"/>
    <property type="match status" value="1"/>
</dbReference>
<evidence type="ECO:0000256" key="2">
    <source>
        <dbReference type="ARBA" id="ARBA00023125"/>
    </source>
</evidence>
<keyword evidence="1" id="KW-0805">Transcription regulation</keyword>
<dbReference type="InterPro" id="IPR018062">
    <property type="entry name" value="HTH_AraC-typ_CS"/>
</dbReference>
<dbReference type="SUPFAM" id="SSF46689">
    <property type="entry name" value="Homeodomain-like"/>
    <property type="match status" value="2"/>
</dbReference>
<feature type="region of interest" description="Disordered" evidence="4">
    <location>
        <begin position="380"/>
        <end position="401"/>
    </location>
</feature>
<evidence type="ECO:0000256" key="3">
    <source>
        <dbReference type="ARBA" id="ARBA00023163"/>
    </source>
</evidence>
<proteinExistence type="predicted"/>
<dbReference type="InterPro" id="IPR053142">
    <property type="entry name" value="PchR_regulatory_protein"/>
</dbReference>
<name>A0A4P7CUM8_9BURK</name>
<evidence type="ECO:0000313" key="6">
    <source>
        <dbReference type="EMBL" id="QBQ99815.1"/>
    </source>
</evidence>
<gene>
    <name evidence="6" type="ORF">E1956_22015</name>
</gene>
<dbReference type="PROSITE" id="PS01124">
    <property type="entry name" value="HTH_ARAC_FAMILY_2"/>
    <property type="match status" value="1"/>
</dbReference>
<dbReference type="InterPro" id="IPR009057">
    <property type="entry name" value="Homeodomain-like_sf"/>
</dbReference>
<feature type="domain" description="HTH araC/xylS-type" evidence="5">
    <location>
        <begin position="255"/>
        <end position="353"/>
    </location>
</feature>
<sequence length="401" mass="44244">MPDGRAGLYREPDMPTSSGLFRTTLAGPESRLTEAFDHLRTRPDCISVPEFGLYGAVVPVPGDAEEGVWRMASIRDEIFLVISDCNYAHSRSESVLPESFVEFHFSLAGPASVDFSDTGTLQVNAPNLLVCRQGADVRYEVTCGPGPWQSVGLYVTQRYFDRLLHALGSEADRIRAELAAVRFDQIYNRQMPFSVEALQIAGQLLASPYRGARQMLYLEGKCTEILCACIEMWLAHAHADNPGETLSARDLRLIEQAREMIVGDMRLAPTIPELARAVGTNASKLKRGFKFLYGMTIFEYGHRCRMNHALRLLVEERQPVGQVALAVGYQHQTSFTAAFRDYFGFAPKDARRLASPIAPGSSQAVLPPANGVAAVREIAHRGPENDVPRRAAGTRMPSDEA</sequence>
<feature type="compositionally biased region" description="Basic and acidic residues" evidence="4">
    <location>
        <begin position="380"/>
        <end position="389"/>
    </location>
</feature>
<reference evidence="6 7" key="1">
    <citation type="submission" date="2019-03" db="EMBL/GenBank/DDBJ databases">
        <title>Paraburkholderia sp. 7MH5, isolated from subtropical forest soil.</title>
        <authorList>
            <person name="Gao Z.-H."/>
            <person name="Qiu L.-H."/>
        </authorList>
    </citation>
    <scope>NUCLEOTIDE SEQUENCE [LARGE SCALE GENOMIC DNA]</scope>
    <source>
        <strain evidence="6 7">7MH5</strain>
    </source>
</reference>
<protein>
    <submittedName>
        <fullName evidence="6">AraC family transcriptional regulator</fullName>
    </submittedName>
</protein>
<evidence type="ECO:0000313" key="7">
    <source>
        <dbReference type="Proteomes" id="UP000295727"/>
    </source>
</evidence>
<dbReference type="GO" id="GO:0003700">
    <property type="term" value="F:DNA-binding transcription factor activity"/>
    <property type="evidence" value="ECO:0007669"/>
    <property type="project" value="InterPro"/>
</dbReference>
<dbReference type="Proteomes" id="UP000295727">
    <property type="component" value="Chromosome 2"/>
</dbReference>
<dbReference type="AlphaFoldDB" id="A0A4P7CUM8"/>
<dbReference type="KEGG" id="ppai:E1956_22015"/>
<keyword evidence="2" id="KW-0238">DNA-binding</keyword>
<dbReference type="PANTHER" id="PTHR47893:SF1">
    <property type="entry name" value="REGULATORY PROTEIN PCHR"/>
    <property type="match status" value="1"/>
</dbReference>
<dbReference type="EMBL" id="CP038149">
    <property type="protein sequence ID" value="QBQ99815.1"/>
    <property type="molecule type" value="Genomic_DNA"/>
</dbReference>
<keyword evidence="7" id="KW-1185">Reference proteome</keyword>
<dbReference type="PANTHER" id="PTHR47893">
    <property type="entry name" value="REGULATORY PROTEIN PCHR"/>
    <property type="match status" value="1"/>
</dbReference>
<dbReference type="InterPro" id="IPR018060">
    <property type="entry name" value="HTH_AraC"/>
</dbReference>
<dbReference type="GO" id="GO:0043565">
    <property type="term" value="F:sequence-specific DNA binding"/>
    <property type="evidence" value="ECO:0007669"/>
    <property type="project" value="InterPro"/>
</dbReference>
<organism evidence="6 7">
    <name type="scientific">Paraburkholderia pallida</name>
    <dbReference type="NCBI Taxonomy" id="2547399"/>
    <lineage>
        <taxon>Bacteria</taxon>
        <taxon>Pseudomonadati</taxon>
        <taxon>Pseudomonadota</taxon>
        <taxon>Betaproteobacteria</taxon>
        <taxon>Burkholderiales</taxon>
        <taxon>Burkholderiaceae</taxon>
        <taxon>Paraburkholderia</taxon>
    </lineage>
</organism>
<evidence type="ECO:0000256" key="4">
    <source>
        <dbReference type="SAM" id="MobiDB-lite"/>
    </source>
</evidence>
<dbReference type="Pfam" id="PF12833">
    <property type="entry name" value="HTH_18"/>
    <property type="match status" value="1"/>
</dbReference>
<keyword evidence="3" id="KW-0804">Transcription</keyword>
<dbReference type="Gene3D" id="1.10.10.60">
    <property type="entry name" value="Homeodomain-like"/>
    <property type="match status" value="2"/>
</dbReference>
<dbReference type="OrthoDB" id="185346at2"/>
<accession>A0A4P7CUM8</accession>
<dbReference type="SMART" id="SM00342">
    <property type="entry name" value="HTH_ARAC"/>
    <property type="match status" value="1"/>
</dbReference>